<dbReference type="AlphaFoldDB" id="A0A0K9NLP8"/>
<dbReference type="Proteomes" id="UP000036987">
    <property type="component" value="Unassembled WGS sequence"/>
</dbReference>
<evidence type="ECO:0000313" key="5">
    <source>
        <dbReference type="Proteomes" id="UP000036987"/>
    </source>
</evidence>
<dbReference type="PANTHER" id="PTHR46128">
    <property type="entry name" value="MITOCHONDRIAL GROUP I INTRON SPLICING FACTOR CCM1"/>
    <property type="match status" value="1"/>
</dbReference>
<sequence>MGRQGPSCRPDLVTLNSVISGLSSEKRYLEVVELVESVVLPMPFAGVRPNKASYRIVMNWLCKDREMEIAMRLVRVMIGRRVLPHFKSSNELLVGLCESEMVADASLVLTRLVALGFEPEVGTWSRLVEGVCRERKRSKAVGLFEELVINN</sequence>
<evidence type="ECO:0008006" key="6">
    <source>
        <dbReference type="Google" id="ProtNLM"/>
    </source>
</evidence>
<evidence type="ECO:0000256" key="1">
    <source>
        <dbReference type="ARBA" id="ARBA00007626"/>
    </source>
</evidence>
<dbReference type="InterPro" id="IPR011990">
    <property type="entry name" value="TPR-like_helical_dom_sf"/>
</dbReference>
<dbReference type="Pfam" id="PF01535">
    <property type="entry name" value="PPR"/>
    <property type="match status" value="3"/>
</dbReference>
<dbReference type="NCBIfam" id="TIGR00756">
    <property type="entry name" value="PPR"/>
    <property type="match status" value="1"/>
</dbReference>
<reference evidence="5" key="1">
    <citation type="journal article" date="2016" name="Nature">
        <title>The genome of the seagrass Zostera marina reveals angiosperm adaptation to the sea.</title>
        <authorList>
            <person name="Olsen J.L."/>
            <person name="Rouze P."/>
            <person name="Verhelst B."/>
            <person name="Lin Y.-C."/>
            <person name="Bayer T."/>
            <person name="Collen J."/>
            <person name="Dattolo E."/>
            <person name="De Paoli E."/>
            <person name="Dittami S."/>
            <person name="Maumus F."/>
            <person name="Michel G."/>
            <person name="Kersting A."/>
            <person name="Lauritano C."/>
            <person name="Lohaus R."/>
            <person name="Toepel M."/>
            <person name="Tonon T."/>
            <person name="Vanneste K."/>
            <person name="Amirebrahimi M."/>
            <person name="Brakel J."/>
            <person name="Bostroem C."/>
            <person name="Chovatia M."/>
            <person name="Grimwood J."/>
            <person name="Jenkins J.W."/>
            <person name="Jueterbock A."/>
            <person name="Mraz A."/>
            <person name="Stam W.T."/>
            <person name="Tice H."/>
            <person name="Bornberg-Bauer E."/>
            <person name="Green P.J."/>
            <person name="Pearson G.A."/>
            <person name="Procaccini G."/>
            <person name="Duarte C.M."/>
            <person name="Schmutz J."/>
            <person name="Reusch T.B.H."/>
            <person name="Van de Peer Y."/>
        </authorList>
    </citation>
    <scope>NUCLEOTIDE SEQUENCE [LARGE SCALE GENOMIC DNA]</scope>
    <source>
        <strain evidence="5">cv. Finnish</strain>
    </source>
</reference>
<dbReference type="PANTHER" id="PTHR46128:SF211">
    <property type="entry name" value="PENTACOTRIPEPTIDE-REPEAT REGION OF PRORP DOMAIN-CONTAINING PROTEIN"/>
    <property type="match status" value="1"/>
</dbReference>
<name>A0A0K9NLP8_ZOSMR</name>
<protein>
    <recommendedName>
        <fullName evidence="6">Pentatricopeptide repeat-containing protein</fullName>
    </recommendedName>
</protein>
<dbReference type="OrthoDB" id="185373at2759"/>
<comment type="similarity">
    <text evidence="1">Belongs to the PPR family. P subfamily.</text>
</comment>
<feature type="repeat" description="PPR" evidence="3">
    <location>
        <begin position="50"/>
        <end position="84"/>
    </location>
</feature>
<accession>A0A0K9NLP8</accession>
<dbReference type="PROSITE" id="PS51375">
    <property type="entry name" value="PPR"/>
    <property type="match status" value="1"/>
</dbReference>
<dbReference type="Gene3D" id="1.25.40.10">
    <property type="entry name" value="Tetratricopeptide repeat domain"/>
    <property type="match status" value="1"/>
</dbReference>
<keyword evidence="2" id="KW-0677">Repeat</keyword>
<comment type="caution">
    <text evidence="4">The sequence shown here is derived from an EMBL/GenBank/DDBJ whole genome shotgun (WGS) entry which is preliminary data.</text>
</comment>
<evidence type="ECO:0000256" key="3">
    <source>
        <dbReference type="PROSITE-ProRule" id="PRU00708"/>
    </source>
</evidence>
<dbReference type="OMA" id="REMEIAM"/>
<evidence type="ECO:0000256" key="2">
    <source>
        <dbReference type="ARBA" id="ARBA00022737"/>
    </source>
</evidence>
<dbReference type="InterPro" id="IPR002885">
    <property type="entry name" value="PPR_rpt"/>
</dbReference>
<keyword evidence="5" id="KW-1185">Reference proteome</keyword>
<dbReference type="InterPro" id="IPR050872">
    <property type="entry name" value="PPR_P_subfamily"/>
</dbReference>
<dbReference type="EMBL" id="LFYR01002110">
    <property type="protein sequence ID" value="KMZ56910.1"/>
    <property type="molecule type" value="Genomic_DNA"/>
</dbReference>
<evidence type="ECO:0000313" key="4">
    <source>
        <dbReference type="EMBL" id="KMZ56910.1"/>
    </source>
</evidence>
<proteinExistence type="inferred from homology"/>
<organism evidence="4 5">
    <name type="scientific">Zostera marina</name>
    <name type="common">Eelgrass</name>
    <dbReference type="NCBI Taxonomy" id="29655"/>
    <lineage>
        <taxon>Eukaryota</taxon>
        <taxon>Viridiplantae</taxon>
        <taxon>Streptophyta</taxon>
        <taxon>Embryophyta</taxon>
        <taxon>Tracheophyta</taxon>
        <taxon>Spermatophyta</taxon>
        <taxon>Magnoliopsida</taxon>
        <taxon>Liliopsida</taxon>
        <taxon>Zosteraceae</taxon>
        <taxon>Zostera</taxon>
    </lineage>
</organism>
<gene>
    <name evidence="4" type="ORF">ZOSMA_8G00540</name>
</gene>